<proteinExistence type="predicted"/>
<reference evidence="3" key="1">
    <citation type="submission" date="2016-04" db="EMBL/GenBank/DDBJ databases">
        <authorList>
            <person name="Strapagiel D."/>
            <person name="Borowka P."/>
            <person name="Marciniak B."/>
            <person name="Bakula Z."/>
            <person name="Van Ingen J."/>
            <person name="Safianowska A."/>
            <person name="Dziadek J."/>
            <person name="Jagielski T."/>
        </authorList>
    </citation>
    <scope>NUCLEOTIDE SEQUENCE [LARGE SCALE GENOMIC DNA]</scope>
    <source>
        <strain evidence="3">1010001458</strain>
    </source>
</reference>
<dbReference type="AlphaFoldDB" id="A0A163SZV2"/>
<sequence length="130" mass="13570">MRLRIDTTAAQFFCTRAAEQRTVHETGAPRIDKETGLVLWQVQLMALDQDGGEILAVTVAGEPKVKVGEPVAVDGLMAIPWSQGDRSGVAFRATSIRPADAQSGVLGQRPTAVGGSSQSAPGAKQTGNNA</sequence>
<dbReference type="RefSeq" id="WP_075513626.1">
    <property type="nucleotide sequence ID" value="NZ_CP089224.1"/>
</dbReference>
<feature type="region of interest" description="Disordered" evidence="1">
    <location>
        <begin position="100"/>
        <end position="130"/>
    </location>
</feature>
<accession>A0A163SZV2</accession>
<evidence type="ECO:0000313" key="2">
    <source>
        <dbReference type="EMBL" id="KZS54784.1"/>
    </source>
</evidence>
<keyword evidence="3" id="KW-1185">Reference proteome</keyword>
<evidence type="ECO:0008006" key="4">
    <source>
        <dbReference type="Google" id="ProtNLM"/>
    </source>
</evidence>
<dbReference type="Proteomes" id="UP000077342">
    <property type="component" value="Unassembled WGS sequence"/>
</dbReference>
<gene>
    <name evidence="2" type="ORF">A4G28_04110</name>
</gene>
<evidence type="ECO:0000313" key="3">
    <source>
        <dbReference type="Proteomes" id="UP000077342"/>
    </source>
</evidence>
<evidence type="ECO:0000256" key="1">
    <source>
        <dbReference type="SAM" id="MobiDB-lite"/>
    </source>
</evidence>
<name>A0A163SZV2_9MYCO</name>
<organism evidence="2 3">
    <name type="scientific">Mycobacterium ostraviense</name>
    <dbReference type="NCBI Taxonomy" id="2738409"/>
    <lineage>
        <taxon>Bacteria</taxon>
        <taxon>Bacillati</taxon>
        <taxon>Actinomycetota</taxon>
        <taxon>Actinomycetes</taxon>
        <taxon>Mycobacteriales</taxon>
        <taxon>Mycobacteriaceae</taxon>
        <taxon>Mycobacterium</taxon>
    </lineage>
</organism>
<feature type="compositionally biased region" description="Polar residues" evidence="1">
    <location>
        <begin position="114"/>
        <end position="130"/>
    </location>
</feature>
<protein>
    <recommendedName>
        <fullName evidence="4">Regulatory protein</fullName>
    </recommendedName>
</protein>
<dbReference type="EMBL" id="LWCI01000181">
    <property type="protein sequence ID" value="KZS54784.1"/>
    <property type="molecule type" value="Genomic_DNA"/>
</dbReference>
<comment type="caution">
    <text evidence="2">The sequence shown here is derived from an EMBL/GenBank/DDBJ whole genome shotgun (WGS) entry which is preliminary data.</text>
</comment>